<reference evidence="15 16" key="1">
    <citation type="submission" date="2020-04" db="EMBL/GenBank/DDBJ databases">
        <authorList>
            <person name="Hitch T.C.A."/>
            <person name="Wylensek D."/>
            <person name="Clavel T."/>
        </authorList>
    </citation>
    <scope>NUCLEOTIDE SEQUENCE [LARGE SCALE GENOMIC DNA]</scope>
    <source>
        <strain evidence="15 16">Oil-RF-744-FAT-WT-6-1</strain>
    </source>
</reference>
<evidence type="ECO:0000256" key="8">
    <source>
        <dbReference type="ARBA" id="ARBA00022989"/>
    </source>
</evidence>
<evidence type="ECO:0000256" key="7">
    <source>
        <dbReference type="ARBA" id="ARBA00022777"/>
    </source>
</evidence>
<keyword evidence="10 11" id="KW-0472">Membrane</keyword>
<evidence type="ECO:0000313" key="14">
    <source>
        <dbReference type="EMBL" id="MFG6273646.1"/>
    </source>
</evidence>
<dbReference type="Gene3D" id="3.30.565.10">
    <property type="entry name" value="Histidine kinase-like ATPase, C-terminal domain"/>
    <property type="match status" value="1"/>
</dbReference>
<dbReference type="Proteomes" id="UP001605989">
    <property type="component" value="Unassembled WGS sequence"/>
</dbReference>
<dbReference type="PANTHER" id="PTHR45436:SF5">
    <property type="entry name" value="SENSOR HISTIDINE KINASE TRCS"/>
    <property type="match status" value="1"/>
</dbReference>
<evidence type="ECO:0000256" key="3">
    <source>
        <dbReference type="ARBA" id="ARBA00012438"/>
    </source>
</evidence>
<keyword evidence="4" id="KW-0597">Phosphoprotein</keyword>
<dbReference type="RefSeq" id="WP_059075520.1">
    <property type="nucleotide sequence ID" value="NZ_CP011940.1"/>
</dbReference>
<evidence type="ECO:0000256" key="10">
    <source>
        <dbReference type="ARBA" id="ARBA00023136"/>
    </source>
</evidence>
<evidence type="ECO:0000256" key="1">
    <source>
        <dbReference type="ARBA" id="ARBA00000085"/>
    </source>
</evidence>
<evidence type="ECO:0000313" key="16">
    <source>
        <dbReference type="Proteomes" id="UP000591071"/>
    </source>
</evidence>
<dbReference type="PANTHER" id="PTHR45436">
    <property type="entry name" value="SENSOR HISTIDINE KINASE YKOH"/>
    <property type="match status" value="1"/>
</dbReference>
<dbReference type="PROSITE" id="PS50109">
    <property type="entry name" value="HIS_KIN"/>
    <property type="match status" value="1"/>
</dbReference>
<dbReference type="EMBL" id="JBIEKR010000009">
    <property type="protein sequence ID" value="MFG6273646.1"/>
    <property type="molecule type" value="Genomic_DNA"/>
</dbReference>
<evidence type="ECO:0000313" key="17">
    <source>
        <dbReference type="Proteomes" id="UP001605989"/>
    </source>
</evidence>
<dbReference type="SUPFAM" id="SSF47384">
    <property type="entry name" value="Homodimeric domain of signal transducing histidine kinase"/>
    <property type="match status" value="1"/>
</dbReference>
<dbReference type="SMART" id="SM00388">
    <property type="entry name" value="HisKA"/>
    <property type="match status" value="1"/>
</dbReference>
<dbReference type="CDD" id="cd00075">
    <property type="entry name" value="HATPase"/>
    <property type="match status" value="1"/>
</dbReference>
<gene>
    <name evidence="14" type="ORF">ACGTZG_10625</name>
    <name evidence="15" type="ORF">HF872_11475</name>
</gene>
<dbReference type="SUPFAM" id="SSF55874">
    <property type="entry name" value="ATPase domain of HSP90 chaperone/DNA topoisomerase II/histidine kinase"/>
    <property type="match status" value="1"/>
</dbReference>
<dbReference type="CDD" id="cd00082">
    <property type="entry name" value="HisKA"/>
    <property type="match status" value="1"/>
</dbReference>
<dbReference type="Pfam" id="PF00512">
    <property type="entry name" value="HisKA"/>
    <property type="match status" value="1"/>
</dbReference>
<dbReference type="InterPro" id="IPR036890">
    <property type="entry name" value="HATPase_C_sf"/>
</dbReference>
<name>A0A848C1Y7_9FIRM</name>
<evidence type="ECO:0000256" key="5">
    <source>
        <dbReference type="ARBA" id="ARBA00022679"/>
    </source>
</evidence>
<dbReference type="GO" id="GO:0000155">
    <property type="term" value="F:phosphorelay sensor kinase activity"/>
    <property type="evidence" value="ECO:0007669"/>
    <property type="project" value="InterPro"/>
</dbReference>
<dbReference type="PROSITE" id="PS50885">
    <property type="entry name" value="HAMP"/>
    <property type="match status" value="1"/>
</dbReference>
<dbReference type="InterPro" id="IPR005467">
    <property type="entry name" value="His_kinase_dom"/>
</dbReference>
<keyword evidence="17" id="KW-1185">Reference proteome</keyword>
<dbReference type="Pfam" id="PF02518">
    <property type="entry name" value="HATPase_c"/>
    <property type="match status" value="1"/>
</dbReference>
<proteinExistence type="predicted"/>
<dbReference type="Gene3D" id="1.10.287.130">
    <property type="match status" value="1"/>
</dbReference>
<dbReference type="EC" id="2.7.13.3" evidence="3"/>
<reference evidence="14 17" key="2">
    <citation type="submission" date="2024-10" db="EMBL/GenBank/DDBJ databases">
        <authorList>
            <person name="Sang B.-I."/>
            <person name="Prabhaharan D."/>
        </authorList>
    </citation>
    <scope>NUCLEOTIDE SEQUENCE [LARGE SCALE GENOMIC DNA]</scope>
    <source>
        <strain evidence="14 17">MH</strain>
    </source>
</reference>
<dbReference type="InterPro" id="IPR050428">
    <property type="entry name" value="TCS_sensor_his_kinase"/>
</dbReference>
<dbReference type="InterPro" id="IPR003660">
    <property type="entry name" value="HAMP_dom"/>
</dbReference>
<keyword evidence="6 11" id="KW-0812">Transmembrane</keyword>
<comment type="catalytic activity">
    <reaction evidence="1">
        <text>ATP + protein L-histidine = ADP + protein N-phospho-L-histidine.</text>
        <dbReference type="EC" id="2.7.13.3"/>
    </reaction>
</comment>
<evidence type="ECO:0000256" key="9">
    <source>
        <dbReference type="ARBA" id="ARBA00023012"/>
    </source>
</evidence>
<dbReference type="InterPro" id="IPR004358">
    <property type="entry name" value="Sig_transdc_His_kin-like_C"/>
</dbReference>
<dbReference type="Gene3D" id="6.10.340.10">
    <property type="match status" value="1"/>
</dbReference>
<evidence type="ECO:0000256" key="6">
    <source>
        <dbReference type="ARBA" id="ARBA00022692"/>
    </source>
</evidence>
<evidence type="ECO:0000256" key="11">
    <source>
        <dbReference type="SAM" id="Phobius"/>
    </source>
</evidence>
<evidence type="ECO:0000259" key="13">
    <source>
        <dbReference type="PROSITE" id="PS50885"/>
    </source>
</evidence>
<dbReference type="EMBL" id="JABAFG010000025">
    <property type="protein sequence ID" value="NME29227.1"/>
    <property type="molecule type" value="Genomic_DNA"/>
</dbReference>
<comment type="subcellular location">
    <subcellularLocation>
        <location evidence="2">Membrane</location>
    </subcellularLocation>
</comment>
<dbReference type="SMART" id="SM00387">
    <property type="entry name" value="HATPase_c"/>
    <property type="match status" value="1"/>
</dbReference>
<dbReference type="FunFam" id="1.10.287.130:FF:000001">
    <property type="entry name" value="Two-component sensor histidine kinase"/>
    <property type="match status" value="1"/>
</dbReference>
<dbReference type="InterPro" id="IPR036097">
    <property type="entry name" value="HisK_dim/P_sf"/>
</dbReference>
<evidence type="ECO:0000256" key="4">
    <source>
        <dbReference type="ARBA" id="ARBA00022553"/>
    </source>
</evidence>
<dbReference type="InterPro" id="IPR003661">
    <property type="entry name" value="HisK_dim/P_dom"/>
</dbReference>
<dbReference type="FunFam" id="3.30.565.10:FF:000006">
    <property type="entry name" value="Sensor histidine kinase WalK"/>
    <property type="match status" value="1"/>
</dbReference>
<feature type="transmembrane region" description="Helical" evidence="11">
    <location>
        <begin position="178"/>
        <end position="197"/>
    </location>
</feature>
<feature type="transmembrane region" description="Helical" evidence="11">
    <location>
        <begin position="24"/>
        <end position="50"/>
    </location>
</feature>
<dbReference type="KEGG" id="mhw:ACT01_01625"/>
<dbReference type="Proteomes" id="UP000591071">
    <property type="component" value="Unassembled WGS sequence"/>
</dbReference>
<protein>
    <recommendedName>
        <fullName evidence="3">histidine kinase</fullName>
        <ecNumber evidence="3">2.7.13.3</ecNumber>
    </recommendedName>
</protein>
<dbReference type="InterPro" id="IPR003594">
    <property type="entry name" value="HATPase_dom"/>
</dbReference>
<keyword evidence="5" id="KW-0808">Transferase</keyword>
<dbReference type="GO" id="GO:0005886">
    <property type="term" value="C:plasma membrane"/>
    <property type="evidence" value="ECO:0007669"/>
    <property type="project" value="TreeGrafter"/>
</dbReference>
<feature type="domain" description="HAMP" evidence="13">
    <location>
        <begin position="198"/>
        <end position="254"/>
    </location>
</feature>
<comment type="caution">
    <text evidence="15">The sequence shown here is derived from an EMBL/GenBank/DDBJ whole genome shotgun (WGS) entry which is preliminary data.</text>
</comment>
<keyword evidence="7 14" id="KW-0418">Kinase</keyword>
<dbReference type="AlphaFoldDB" id="A0A848C1Y7"/>
<feature type="domain" description="Histidine kinase" evidence="12">
    <location>
        <begin position="262"/>
        <end position="477"/>
    </location>
</feature>
<dbReference type="OrthoDB" id="9786919at2"/>
<accession>A0A848C1Y7</accession>
<evidence type="ECO:0000256" key="2">
    <source>
        <dbReference type="ARBA" id="ARBA00004370"/>
    </source>
</evidence>
<sequence length="485" mass="55293">MWQKIKEKIHRLPLFTLPLFAKMVLLYSFIVFIILLIVSVITVTSVHFIMGRSIERDLYSSAQSAMEYLDKSGQIDSSVFTRSNLQPFVNLQVYDAAGRLILDNGPAHTIKNLSDRYIDDTVRSNNEIPLPESIQGNETSSYAYYKKWYSADNKLYYLRFSRVPDKENAFISLLSKQLVASVLVSLILTIFSGMYLMRKSLAPLKLINETLKSIEVHKLSQRIVIPKEAENGIEIHNLAQSINQALDRIEYGYKQQQQFISNASHELRTPLTVISGYINLLDRWGKEDPKVLDESIQAIQSETEYMRQLIERLLFFARSTTGTLEAHFMVIDASELLEEVYNGVLLIAEEREILLGRNDKASIYAEPGSVKQMLRIFIDNAIKYTPSGGYIYLSCEADEKQVCFKVQDTGIGIPKKDLERVFERFYRVDSSRTKETGGSGLGLSIAKYIAKGNNARLELTSELHKGTTVTAIFPRHYETKKDTDK</sequence>
<evidence type="ECO:0000259" key="12">
    <source>
        <dbReference type="PROSITE" id="PS50109"/>
    </source>
</evidence>
<organism evidence="15 16">
    <name type="scientific">Megasphaera hexanoica</name>
    <dbReference type="NCBI Taxonomy" id="1675036"/>
    <lineage>
        <taxon>Bacteria</taxon>
        <taxon>Bacillati</taxon>
        <taxon>Bacillota</taxon>
        <taxon>Negativicutes</taxon>
        <taxon>Veillonellales</taxon>
        <taxon>Veillonellaceae</taxon>
        <taxon>Megasphaera</taxon>
    </lineage>
</organism>
<evidence type="ECO:0000313" key="15">
    <source>
        <dbReference type="EMBL" id="NME29227.1"/>
    </source>
</evidence>
<keyword evidence="9" id="KW-0902">Two-component regulatory system</keyword>
<dbReference type="PRINTS" id="PR00344">
    <property type="entry name" value="BCTRLSENSOR"/>
</dbReference>
<keyword evidence="8 11" id="KW-1133">Transmembrane helix</keyword>